<protein>
    <recommendedName>
        <fullName evidence="3">Reverse transcriptase domain-containing protein</fullName>
    </recommendedName>
</protein>
<proteinExistence type="predicted"/>
<name>A0A0V1C7L0_TRIBR</name>
<reference evidence="1 2" key="1">
    <citation type="submission" date="2015-01" db="EMBL/GenBank/DDBJ databases">
        <title>Evolution of Trichinella species and genotypes.</title>
        <authorList>
            <person name="Korhonen P.K."/>
            <person name="Edoardo P."/>
            <person name="Giuseppe L.R."/>
            <person name="Gasser R.B."/>
        </authorList>
    </citation>
    <scope>NUCLEOTIDE SEQUENCE [LARGE SCALE GENOMIC DNA]</scope>
    <source>
        <strain evidence="1">ISS120</strain>
    </source>
</reference>
<evidence type="ECO:0000313" key="2">
    <source>
        <dbReference type="Proteomes" id="UP000054653"/>
    </source>
</evidence>
<keyword evidence="2" id="KW-1185">Reference proteome</keyword>
<dbReference type="Proteomes" id="UP000054653">
    <property type="component" value="Unassembled WGS sequence"/>
</dbReference>
<dbReference type="AlphaFoldDB" id="A0A0V1C7L0"/>
<dbReference type="EMBL" id="JYDI01000376">
    <property type="protein sequence ID" value="KRY45323.1"/>
    <property type="molecule type" value="Genomic_DNA"/>
</dbReference>
<accession>A0A0V1C7L0</accession>
<evidence type="ECO:0008006" key="3">
    <source>
        <dbReference type="Google" id="ProtNLM"/>
    </source>
</evidence>
<feature type="non-terminal residue" evidence="1">
    <location>
        <position position="1"/>
    </location>
</feature>
<evidence type="ECO:0000313" key="1">
    <source>
        <dbReference type="EMBL" id="KRY45323.1"/>
    </source>
</evidence>
<sequence>LTCLGIDLNVAPFMMKAVLNCVLSWDPDVRKGTSANIDDILVNESVVAVDRVKRHLPHYGLTCKTHERTADGAHLIRLKVWGRRGKLMWRRDNDVDDVPDVLTHRSVSSYFFHLATAIEL</sequence>
<comment type="caution">
    <text evidence="1">The sequence shown here is derived from an EMBL/GenBank/DDBJ whole genome shotgun (WGS) entry which is preliminary data.</text>
</comment>
<gene>
    <name evidence="1" type="ORF">T03_10195</name>
</gene>
<organism evidence="1 2">
    <name type="scientific">Trichinella britovi</name>
    <name type="common">Parasitic roundworm</name>
    <dbReference type="NCBI Taxonomy" id="45882"/>
    <lineage>
        <taxon>Eukaryota</taxon>
        <taxon>Metazoa</taxon>
        <taxon>Ecdysozoa</taxon>
        <taxon>Nematoda</taxon>
        <taxon>Enoplea</taxon>
        <taxon>Dorylaimia</taxon>
        <taxon>Trichinellida</taxon>
        <taxon>Trichinellidae</taxon>
        <taxon>Trichinella</taxon>
    </lineage>
</organism>